<sequence>MTITLIEPVQQRTGIYPSSDLKVEDGYPSSDTFQIIQTQDGRGAGVRVLKAFARGRRMARVSGQITAFCRLHTLQINAHTHLYDPHFSGLLLHSCDPNVRLDMAGFELWSLRDIAAGEMLTMDYASTEDVLMRQFECHCGAPNCRRWITGAKELPNDSGQTLLAGLRAAEIA</sequence>
<comment type="caution">
    <text evidence="4">The sequence shown here is derived from an EMBL/GenBank/DDBJ whole genome shotgun (WGS) entry which is preliminary data.</text>
</comment>
<proteinExistence type="predicted"/>
<organism evidence="4 6">
    <name type="scientific">Burkholderia pseudomallei</name>
    <name type="common">Pseudomonas pseudomallei</name>
    <dbReference type="NCBI Taxonomy" id="28450"/>
    <lineage>
        <taxon>Bacteria</taxon>
        <taxon>Pseudomonadati</taxon>
        <taxon>Pseudomonadota</taxon>
        <taxon>Betaproteobacteria</taxon>
        <taxon>Burkholderiales</taxon>
        <taxon>Burkholderiaceae</taxon>
        <taxon>Burkholderia</taxon>
        <taxon>pseudomallei group</taxon>
    </lineage>
</organism>
<evidence type="ECO:0000313" key="7">
    <source>
        <dbReference type="Proteomes" id="UP000231878"/>
    </source>
</evidence>
<dbReference type="OMA" id="ATEHVEL"/>
<dbReference type="InterPro" id="IPR003616">
    <property type="entry name" value="Post-SET_dom"/>
</dbReference>
<evidence type="ECO:0000313" key="5">
    <source>
        <dbReference type="EMBL" id="PJO64654.1"/>
    </source>
</evidence>
<keyword evidence="2" id="KW-0949">S-adenosyl-L-methionine</keyword>
<dbReference type="SUPFAM" id="SSF82199">
    <property type="entry name" value="SET domain"/>
    <property type="match status" value="1"/>
</dbReference>
<dbReference type="InterPro" id="IPR001214">
    <property type="entry name" value="SET_dom"/>
</dbReference>
<dbReference type="Pfam" id="PF00856">
    <property type="entry name" value="SET"/>
    <property type="match status" value="1"/>
</dbReference>
<dbReference type="AlphaFoldDB" id="A0A069B6N4"/>
<dbReference type="InterPro" id="IPR046341">
    <property type="entry name" value="SET_dom_sf"/>
</dbReference>
<dbReference type="EMBL" id="JQIM01000009">
    <property type="protein sequence ID" value="KGX11651.1"/>
    <property type="molecule type" value="Genomic_DNA"/>
</dbReference>
<gene>
    <name evidence="5" type="ORF">CWD88_19465</name>
    <name evidence="4" type="ORF">Y036_4743</name>
</gene>
<dbReference type="EMBL" id="PHRB01000019">
    <property type="protein sequence ID" value="PJO64654.1"/>
    <property type="molecule type" value="Genomic_DNA"/>
</dbReference>
<name>A0A069B6N4_BURPE</name>
<dbReference type="eggNOG" id="COG2940">
    <property type="taxonomic scope" value="Bacteria"/>
</dbReference>
<reference evidence="5 7" key="2">
    <citation type="submission" date="2017-11" db="EMBL/GenBank/DDBJ databases">
        <title>Molecular characterization of Burkholderia pseudomallei and closely related isolates from Vietnam.</title>
        <authorList>
            <person name="Ustinov D.V."/>
            <person name="Antonov A.S."/>
            <person name="Avdusheva E.F."/>
            <person name="Shpak I.M."/>
            <person name="Zakharova I.B."/>
            <person name="Thi L.A."/>
            <person name="Teteryatnikova N."/>
            <person name="Lopasteyskaya Y.A."/>
            <person name="Kuzyutina J.A."/>
            <person name="Ngo T.N."/>
            <person name="Victorov D.V."/>
        </authorList>
    </citation>
    <scope>NUCLEOTIDE SEQUENCE [LARGE SCALE GENOMIC DNA]</scope>
    <source>
        <strain evidence="5 7">V1512</strain>
    </source>
</reference>
<evidence type="ECO:0000313" key="4">
    <source>
        <dbReference type="EMBL" id="KGX11651.1"/>
    </source>
</evidence>
<dbReference type="OrthoDB" id="671472at2"/>
<dbReference type="Gene3D" id="2.170.270.10">
    <property type="entry name" value="SET domain"/>
    <property type="match status" value="1"/>
</dbReference>
<dbReference type="GeneID" id="93062420"/>
<protein>
    <submittedName>
        <fullName evidence="5">SET domain-containing protein-lysine N-methyltransferase</fullName>
    </submittedName>
</protein>
<dbReference type="RefSeq" id="WP_004187731.1">
    <property type="nucleotide sequence ID" value="NZ_AP028072.1"/>
</dbReference>
<reference evidence="4 6" key="1">
    <citation type="submission" date="2014-08" db="EMBL/GenBank/DDBJ databases">
        <authorList>
            <person name="Bunnell A."/>
            <person name="Chain P.S."/>
            <person name="Chertkov O."/>
            <person name="Currie B.J."/>
            <person name="Daligault H.E."/>
            <person name="Davenport K.W."/>
            <person name="Davis C."/>
            <person name="Gleasner C.D."/>
            <person name="Johnson S.L."/>
            <person name="Kaestli M."/>
            <person name="Koren S."/>
            <person name="Kunde Y.A."/>
            <person name="Mayo M."/>
            <person name="McMurry K.K."/>
            <person name="Price E.P."/>
            <person name="Reitenga K.G."/>
            <person name="Robison R."/>
            <person name="Rosovitz M.J."/>
            <person name="Sarovich D.S."/>
            <person name="Teshima H."/>
        </authorList>
    </citation>
    <scope>NUCLEOTIDE SEQUENCE [LARGE SCALE GENOMIC DNA]</scope>
    <source>
        <strain evidence="4 6">MSHR44</strain>
    </source>
</reference>
<dbReference type="PROSITE" id="PS50868">
    <property type="entry name" value="POST_SET"/>
    <property type="match status" value="1"/>
</dbReference>
<dbReference type="GO" id="GO:0016740">
    <property type="term" value="F:transferase activity"/>
    <property type="evidence" value="ECO:0007669"/>
    <property type="project" value="UniProtKB-KW"/>
</dbReference>
<keyword evidence="1" id="KW-0808">Transferase</keyword>
<evidence type="ECO:0000313" key="6">
    <source>
        <dbReference type="Proteomes" id="UP000030475"/>
    </source>
</evidence>
<evidence type="ECO:0000256" key="1">
    <source>
        <dbReference type="ARBA" id="ARBA00022679"/>
    </source>
</evidence>
<dbReference type="SMART" id="SM00508">
    <property type="entry name" value="PostSET"/>
    <property type="match status" value="1"/>
</dbReference>
<evidence type="ECO:0000259" key="3">
    <source>
        <dbReference type="PROSITE" id="PS50868"/>
    </source>
</evidence>
<dbReference type="PANTHER" id="PTHR12350">
    <property type="entry name" value="HISTONE-LYSINE N-METHYLTRANSFERASE-RELATED"/>
    <property type="match status" value="1"/>
</dbReference>
<dbReference type="InterPro" id="IPR053201">
    <property type="entry name" value="Flavunoidine_N-MTase"/>
</dbReference>
<feature type="domain" description="Post-SET" evidence="3">
    <location>
        <begin position="133"/>
        <end position="149"/>
    </location>
</feature>
<evidence type="ECO:0000256" key="2">
    <source>
        <dbReference type="ARBA" id="ARBA00022691"/>
    </source>
</evidence>
<dbReference type="Proteomes" id="UP000231878">
    <property type="component" value="Unassembled WGS sequence"/>
</dbReference>
<dbReference type="Proteomes" id="UP000030475">
    <property type="component" value="Unassembled WGS sequence"/>
</dbReference>
<dbReference type="PANTHER" id="PTHR12350:SF19">
    <property type="entry name" value="SET DOMAIN-CONTAINING PROTEIN"/>
    <property type="match status" value="1"/>
</dbReference>
<accession>A0A069B6N4</accession>